<proteinExistence type="inferred from homology"/>
<evidence type="ECO:0000256" key="4">
    <source>
        <dbReference type="ARBA" id="ARBA00022516"/>
    </source>
</evidence>
<keyword evidence="10" id="KW-0275">Fatty acid biosynthesis</keyword>
<keyword evidence="9" id="KW-0496">Mitochondrion</keyword>
<dbReference type="EC" id="2.3.1.39" evidence="3"/>
<evidence type="ECO:0000256" key="1">
    <source>
        <dbReference type="ARBA" id="ARBA00004173"/>
    </source>
</evidence>
<evidence type="ECO:0000256" key="2">
    <source>
        <dbReference type="ARBA" id="ARBA00005194"/>
    </source>
</evidence>
<evidence type="ECO:0000256" key="13">
    <source>
        <dbReference type="SAM" id="MobiDB-lite"/>
    </source>
</evidence>
<dbReference type="Gene3D" id="3.30.70.250">
    <property type="entry name" value="Malonyl-CoA ACP transacylase, ACP-binding"/>
    <property type="match status" value="1"/>
</dbReference>
<dbReference type="Pfam" id="PF00698">
    <property type="entry name" value="Acyl_transf_1"/>
    <property type="match status" value="1"/>
</dbReference>
<dbReference type="SUPFAM" id="SSF52151">
    <property type="entry name" value="FabD/lysophospholipase-like"/>
    <property type="match status" value="1"/>
</dbReference>
<dbReference type="GO" id="GO:0004314">
    <property type="term" value="F:[acyl-carrier-protein] S-malonyltransferase activity"/>
    <property type="evidence" value="ECO:0007669"/>
    <property type="project" value="UniProtKB-EC"/>
</dbReference>
<dbReference type="SMART" id="SM00827">
    <property type="entry name" value="PKS_AT"/>
    <property type="match status" value="1"/>
</dbReference>
<dbReference type="InterPro" id="IPR016035">
    <property type="entry name" value="Acyl_Trfase/lysoPLipase"/>
</dbReference>
<dbReference type="Proteomes" id="UP000494106">
    <property type="component" value="Unassembled WGS sequence"/>
</dbReference>
<dbReference type="PANTHER" id="PTHR47170">
    <property type="entry name" value="MALONYL-COA ACP TRANSACYLASE, ACP-BINDING"/>
    <property type="match status" value="1"/>
</dbReference>
<evidence type="ECO:0000256" key="6">
    <source>
        <dbReference type="ARBA" id="ARBA00022832"/>
    </source>
</evidence>
<dbReference type="GO" id="GO:0006633">
    <property type="term" value="P:fatty acid biosynthetic process"/>
    <property type="evidence" value="ECO:0007669"/>
    <property type="project" value="UniProtKB-KW"/>
</dbReference>
<evidence type="ECO:0000313" key="16">
    <source>
        <dbReference type="Proteomes" id="UP000494106"/>
    </source>
</evidence>
<evidence type="ECO:0000256" key="8">
    <source>
        <dbReference type="ARBA" id="ARBA00023098"/>
    </source>
</evidence>
<dbReference type="GO" id="GO:0005739">
    <property type="term" value="C:mitochondrion"/>
    <property type="evidence" value="ECO:0007669"/>
    <property type="project" value="UniProtKB-SubCell"/>
</dbReference>
<keyword evidence="6" id="KW-0276">Fatty acid metabolism</keyword>
<dbReference type="PANTHER" id="PTHR47170:SF2">
    <property type="entry name" value="MALONYL-COA:ACP TRANSACYLASE (MAT) DOMAIN-CONTAINING PROTEIN"/>
    <property type="match status" value="1"/>
</dbReference>
<feature type="region of interest" description="Disordered" evidence="13">
    <location>
        <begin position="24"/>
        <end position="62"/>
    </location>
</feature>
<name>A0A8S1B087_ARCPL</name>
<dbReference type="SUPFAM" id="SSF55048">
    <property type="entry name" value="Probable ACP-binding domain of malonyl-CoA ACP transacylase"/>
    <property type="match status" value="1"/>
</dbReference>
<feature type="compositionally biased region" description="Basic and acidic residues" evidence="13">
    <location>
        <begin position="31"/>
        <end position="44"/>
    </location>
</feature>
<keyword evidence="7" id="KW-0809">Transit peptide</keyword>
<comment type="pathway">
    <text evidence="2">Lipid metabolism; fatty acid biosynthesis.</text>
</comment>
<evidence type="ECO:0000256" key="10">
    <source>
        <dbReference type="ARBA" id="ARBA00023160"/>
    </source>
</evidence>
<evidence type="ECO:0000256" key="7">
    <source>
        <dbReference type="ARBA" id="ARBA00022946"/>
    </source>
</evidence>
<keyword evidence="16" id="KW-1185">Reference proteome</keyword>
<feature type="domain" description="Malonyl-CoA:ACP transacylase (MAT)" evidence="14">
    <location>
        <begin position="91"/>
        <end position="399"/>
    </location>
</feature>
<evidence type="ECO:0000259" key="14">
    <source>
        <dbReference type="SMART" id="SM00827"/>
    </source>
</evidence>
<sequence length="399" mass="43604">MQKVRMQRIIRAYRTLPAIPSQIRRSSQNIDEEKQKSPLRRLLDDASSFSEGEQEATEPELRWATQPYVARPKTAPPVEERVQPRDTAVLLFPGQGSQWVGMGRRLLEIPAAKELYELASSIVGWDVARVCVSGPEDELSRRCQTAVLVTALAALERARDERPGALQRVRAVAGFSLGEIAALVFADALSLEFALRLVELRAAAMAAAAAERPGGMLTVWLAPDANIKHALLRAREHAAERGVLDPVCQVANYLYPGCKVVAGDEEALRFVERAGATFGVRRAARLRVGGAFHTPLMAPAESALRAALESAGAEVRGPRVAAWCAGEARPYRDARHVRRGLARHVAAPVRWEQTLHAMYARERGASFPLTLALGPGAALRSTLRQVNARAWDSSLQVDV</sequence>
<gene>
    <name evidence="15" type="ORF">APLA_LOCUS12847</name>
</gene>
<dbReference type="OrthoDB" id="541883at2759"/>
<keyword evidence="4" id="KW-0444">Lipid biosynthesis</keyword>
<evidence type="ECO:0000256" key="11">
    <source>
        <dbReference type="ARBA" id="ARBA00061523"/>
    </source>
</evidence>
<reference evidence="15 16" key="1">
    <citation type="submission" date="2020-04" db="EMBL/GenBank/DDBJ databases">
        <authorList>
            <person name="Wallbank WR R."/>
            <person name="Pardo Diaz C."/>
            <person name="Kozak K."/>
            <person name="Martin S."/>
            <person name="Jiggins C."/>
            <person name="Moest M."/>
            <person name="Warren A I."/>
            <person name="Byers J.R.P. K."/>
            <person name="Montejo-Kovacevich G."/>
            <person name="Yen C E."/>
        </authorList>
    </citation>
    <scope>NUCLEOTIDE SEQUENCE [LARGE SCALE GENOMIC DNA]</scope>
</reference>
<dbReference type="AlphaFoldDB" id="A0A8S1B087"/>
<dbReference type="InterPro" id="IPR016036">
    <property type="entry name" value="Malonyl_transacylase_ACP-bd"/>
</dbReference>
<protein>
    <recommendedName>
        <fullName evidence="3">[acyl-carrier-protein] S-malonyltransferase</fullName>
        <ecNumber evidence="3">2.3.1.39</ecNumber>
    </recommendedName>
    <alternativeName>
        <fullName evidence="12">[Acyl-carrier-protein] malonyltransferase</fullName>
    </alternativeName>
</protein>
<dbReference type="EMBL" id="CADEBC010000542">
    <property type="protein sequence ID" value="CAB3251045.1"/>
    <property type="molecule type" value="Genomic_DNA"/>
</dbReference>
<evidence type="ECO:0000256" key="5">
    <source>
        <dbReference type="ARBA" id="ARBA00022679"/>
    </source>
</evidence>
<comment type="caution">
    <text evidence="15">The sequence shown here is derived from an EMBL/GenBank/DDBJ whole genome shotgun (WGS) entry which is preliminary data.</text>
</comment>
<organism evidence="15 16">
    <name type="scientific">Arctia plantaginis</name>
    <name type="common">Wood tiger moth</name>
    <name type="synonym">Phalaena plantaginis</name>
    <dbReference type="NCBI Taxonomy" id="874455"/>
    <lineage>
        <taxon>Eukaryota</taxon>
        <taxon>Metazoa</taxon>
        <taxon>Ecdysozoa</taxon>
        <taxon>Arthropoda</taxon>
        <taxon>Hexapoda</taxon>
        <taxon>Insecta</taxon>
        <taxon>Pterygota</taxon>
        <taxon>Neoptera</taxon>
        <taxon>Endopterygota</taxon>
        <taxon>Lepidoptera</taxon>
        <taxon>Glossata</taxon>
        <taxon>Ditrysia</taxon>
        <taxon>Noctuoidea</taxon>
        <taxon>Erebidae</taxon>
        <taxon>Arctiinae</taxon>
        <taxon>Arctia</taxon>
    </lineage>
</organism>
<comment type="similarity">
    <text evidence="11">Belongs to the type II malonyltransferase family.</text>
</comment>
<evidence type="ECO:0000256" key="3">
    <source>
        <dbReference type="ARBA" id="ARBA00013258"/>
    </source>
</evidence>
<dbReference type="InterPro" id="IPR014043">
    <property type="entry name" value="Acyl_transferase_dom"/>
</dbReference>
<dbReference type="Gene3D" id="3.40.366.10">
    <property type="entry name" value="Malonyl-Coenzyme A Acyl Carrier Protein, domain 2"/>
    <property type="match status" value="1"/>
</dbReference>
<dbReference type="InterPro" id="IPR001227">
    <property type="entry name" value="Ac_transferase_dom_sf"/>
</dbReference>
<dbReference type="FunFam" id="3.30.70.250:FF:000005">
    <property type="entry name" value="Malonyl-CoA-acyl carrier protein transacylase, mitochondrial"/>
    <property type="match status" value="1"/>
</dbReference>
<dbReference type="InterPro" id="IPR052760">
    <property type="entry name" value="Mitochondrial_malonyltrans"/>
</dbReference>
<keyword evidence="8" id="KW-0443">Lipid metabolism</keyword>
<accession>A0A8S1B087</accession>
<keyword evidence="5" id="KW-0808">Transferase</keyword>
<comment type="subcellular location">
    <subcellularLocation>
        <location evidence="1">Mitochondrion</location>
    </subcellularLocation>
</comment>
<evidence type="ECO:0000256" key="9">
    <source>
        <dbReference type="ARBA" id="ARBA00023128"/>
    </source>
</evidence>
<evidence type="ECO:0000256" key="12">
    <source>
        <dbReference type="ARBA" id="ARBA00077751"/>
    </source>
</evidence>
<evidence type="ECO:0000313" key="15">
    <source>
        <dbReference type="EMBL" id="CAB3251045.1"/>
    </source>
</evidence>